<proteinExistence type="predicted"/>
<feature type="region of interest" description="Disordered" evidence="1">
    <location>
        <begin position="435"/>
        <end position="487"/>
    </location>
</feature>
<name>A0ABP0HHP6_9DINO</name>
<protein>
    <recommendedName>
        <fullName evidence="2">DDE-1 domain-containing protein</fullName>
    </recommendedName>
</protein>
<evidence type="ECO:0000256" key="1">
    <source>
        <dbReference type="SAM" id="MobiDB-lite"/>
    </source>
</evidence>
<dbReference type="EMBL" id="CAXAMN010000447">
    <property type="protein sequence ID" value="CAK8988699.1"/>
    <property type="molecule type" value="Genomic_DNA"/>
</dbReference>
<keyword evidence="4" id="KW-1185">Reference proteome</keyword>
<evidence type="ECO:0000313" key="4">
    <source>
        <dbReference type="Proteomes" id="UP001642484"/>
    </source>
</evidence>
<dbReference type="Pfam" id="PF03184">
    <property type="entry name" value="DDE_1"/>
    <property type="match status" value="1"/>
</dbReference>
<dbReference type="Proteomes" id="UP001642484">
    <property type="component" value="Unassembled WGS sequence"/>
</dbReference>
<dbReference type="InterPro" id="IPR004875">
    <property type="entry name" value="DDE_SF_endonuclease_dom"/>
</dbReference>
<accession>A0ABP0HHP6</accession>
<feature type="compositionally biased region" description="Acidic residues" evidence="1">
    <location>
        <begin position="455"/>
        <end position="470"/>
    </location>
</feature>
<sequence length="906" mass="100182">MAPKKFSQAAIARLSQANLCLALDEWGVEWGSGIAQQEQIQEEIEEELDQKPPLPPPTEPPEPEQLEVMARAVTNLEELLCETGIMSKQKVPLESEAARLCCTDEKGLSARSDVLFRGVLARSQQATAVGQTPSISFDHITLCSWLPADGSRLPVGVVTSNSKINKDFETCFPDAVFQAQKSGSITSESFTHFFIECFCKPMRKRIEASKPLVLVCDTGGGTWPHLSTSFVKAALHYNVFPFYLPAYSTKGLCPLDQSCHAEMSRMWKSFKQSCAAKNQSISLFMGLKAASSLCDHALSSKYALASWKHIGLEAGRAWDRDKLFVQRKDELFVSRRDQAHATPSKRRASKAIEMLDTVSPKRSKCECGAWVASIHRLCHSCGKTNVNFSEDDAKVHQTGHRKGWQKSVAETEVAELSQKDQKLLSQVDNLMKELRRRSDESKDDADVGPGVDPAPDAEEFCSDTEWDLNTDSDSGTQGGSGAAAVGQAAGNVRDSSIVLRMAVVQANSDGFCQGIWLLSPVERAALEFLKLDDLLQGENSSKADSEHSLSKAEDCERLCRQAAKLLIVKHDKTSNKAALGLITFRFLNPAGPFREHFALWSRGGPMHNVMFDELFAYSTVLLSMQRLEGRHSILKRQLDCRNFQLPGSLSAAMRRKQNQDLVNPEFVRDLPEFLAAIGELHDGSWGCKTELMDAFLQSSANANHDPMEFEKADKARFAESLAQVCAAGASGGGGGDGEGLNEELPMQREHVKAAFKRGSVYALKGCMRQGEWSVFRVLHTSPSSNMYLQRACHMSFDAWKNCVAIELFSGPAIPLTDGAQDSPPDAFEVQRQSVTALNIADLFCKTCDLHNLYEYTVPWPWPKKSLSSNTISCYSCYLFFLTSRRDPSPQPTNIGRRSSRVRISLK</sequence>
<comment type="caution">
    <text evidence="3">The sequence shown here is derived from an EMBL/GenBank/DDBJ whole genome shotgun (WGS) entry which is preliminary data.</text>
</comment>
<reference evidence="3 4" key="1">
    <citation type="submission" date="2024-02" db="EMBL/GenBank/DDBJ databases">
        <authorList>
            <person name="Chen Y."/>
            <person name="Shah S."/>
            <person name="Dougan E. K."/>
            <person name="Thang M."/>
            <person name="Chan C."/>
        </authorList>
    </citation>
    <scope>NUCLEOTIDE SEQUENCE [LARGE SCALE GENOMIC DNA]</scope>
</reference>
<feature type="domain" description="DDE-1" evidence="2">
    <location>
        <begin position="148"/>
        <end position="268"/>
    </location>
</feature>
<evidence type="ECO:0000313" key="3">
    <source>
        <dbReference type="EMBL" id="CAK8988699.1"/>
    </source>
</evidence>
<organism evidence="3 4">
    <name type="scientific">Durusdinium trenchii</name>
    <dbReference type="NCBI Taxonomy" id="1381693"/>
    <lineage>
        <taxon>Eukaryota</taxon>
        <taxon>Sar</taxon>
        <taxon>Alveolata</taxon>
        <taxon>Dinophyceae</taxon>
        <taxon>Suessiales</taxon>
        <taxon>Symbiodiniaceae</taxon>
        <taxon>Durusdinium</taxon>
    </lineage>
</organism>
<evidence type="ECO:0000259" key="2">
    <source>
        <dbReference type="Pfam" id="PF03184"/>
    </source>
</evidence>
<gene>
    <name evidence="3" type="ORF">CCMP2556_LOCUS1366</name>
</gene>